<dbReference type="GO" id="GO:0009002">
    <property type="term" value="F:serine-type D-Ala-D-Ala carboxypeptidase activity"/>
    <property type="evidence" value="ECO:0007669"/>
    <property type="project" value="UniProtKB-EC"/>
</dbReference>
<dbReference type="GO" id="GO:0005886">
    <property type="term" value="C:plasma membrane"/>
    <property type="evidence" value="ECO:0007669"/>
    <property type="project" value="TreeGrafter"/>
</dbReference>
<dbReference type="Pfam" id="PF03717">
    <property type="entry name" value="PBP_dimer"/>
    <property type="match status" value="1"/>
</dbReference>
<evidence type="ECO:0000259" key="5">
    <source>
        <dbReference type="Pfam" id="PF00905"/>
    </source>
</evidence>
<feature type="domain" description="Penicillin-binding protein transpeptidase" evidence="5">
    <location>
        <begin position="262"/>
        <end position="555"/>
    </location>
</feature>
<dbReference type="InterPro" id="IPR001460">
    <property type="entry name" value="PCN-bd_Tpept"/>
</dbReference>
<dbReference type="UniPathway" id="UPA00219"/>
<protein>
    <submittedName>
        <fullName evidence="7">Penicillin-binding protein 2</fullName>
    </submittedName>
</protein>
<evidence type="ECO:0000256" key="1">
    <source>
        <dbReference type="ARBA" id="ARBA00004370"/>
    </source>
</evidence>
<dbReference type="PANTHER" id="PTHR30627:SF24">
    <property type="entry name" value="PENICILLIN-BINDING PROTEIN 4B"/>
    <property type="match status" value="1"/>
</dbReference>
<proteinExistence type="inferred from homology"/>
<keyword evidence="8" id="KW-1185">Reference proteome</keyword>
<keyword evidence="4" id="KW-0812">Transmembrane</keyword>
<dbReference type="Pfam" id="PF00905">
    <property type="entry name" value="Transpeptidase"/>
    <property type="match status" value="1"/>
</dbReference>
<dbReference type="RefSeq" id="WP_138123014.1">
    <property type="nucleotide sequence ID" value="NZ_SWLG01000001.1"/>
</dbReference>
<dbReference type="InterPro" id="IPR005311">
    <property type="entry name" value="PBP_dimer"/>
</dbReference>
<dbReference type="SUPFAM" id="SSF56519">
    <property type="entry name" value="Penicillin binding protein dimerisation domain"/>
    <property type="match status" value="1"/>
</dbReference>
<keyword evidence="3 4" id="KW-0472">Membrane</keyword>
<dbReference type="AlphaFoldDB" id="A0A5R9FEK1"/>
<organism evidence="7 8">
    <name type="scientific">Exobacillus caeni</name>
    <dbReference type="NCBI Taxonomy" id="2574798"/>
    <lineage>
        <taxon>Bacteria</taxon>
        <taxon>Bacillati</taxon>
        <taxon>Bacillota</taxon>
        <taxon>Bacilli</taxon>
        <taxon>Bacillales</taxon>
        <taxon>Guptibacillaceae</taxon>
        <taxon>Exobacillus</taxon>
    </lineage>
</organism>
<feature type="transmembrane region" description="Helical" evidence="4">
    <location>
        <begin position="7"/>
        <end position="26"/>
    </location>
</feature>
<keyword evidence="4" id="KW-1133">Transmembrane helix</keyword>
<dbReference type="EMBL" id="SWLG01000001">
    <property type="protein sequence ID" value="TLS39303.1"/>
    <property type="molecule type" value="Genomic_DNA"/>
</dbReference>
<sequence>MRKRKRVYHVLVLFVIGILIMIGRLIQLQLLSTESFSKHEINLIEASVNQRTQTYTINDGRGNIVARNGEFLDGNTQRSLVLFPFLKERDWPINELAQIIDISSGEIKKELQKHEKPFSFTNDLSAEQVEAVNNLKIPGVYAVLENVEQETAFAQHLIGSTRLNPDEVKRRYPEKYEKGAVTKNTKVGITGLQKAFDPFLISEGESKLLYHADRQGNPLFGMEVKYFSPSDPFFPVKVKTTIDKTIQQMAEDAVDRTGMKHGGLVLLDAKTNDLLAMVSRPTFDEDSPLGVGSANEMVKGHFPGSVFKTLVAAGALENNLLDENRKFDCNQGVYRQKEGNRKLGELNGKASFAQSCNAAFTELGEELVKKNPDAFEELAQMLGIEGLVGWHSPVYHYSNFEQLPDEEQAVIFKNEQDKQVIKAIDQTSIGQLNVKLSPLSIANMMATIARSGERKQVRVVSDILYENNASFISFPEKDIRGKNLSPLTYAKLQEFLREVVKSGTGRSLASLPYQVAGKSGTAQHSGESNIYNQWFAGYFPADNPRYVMVVVDLKQEESDRRAYQIYEEMVKGLYSFNVGT</sequence>
<dbReference type="OrthoDB" id="2985542at2"/>
<dbReference type="Gene3D" id="3.90.1310.10">
    <property type="entry name" value="Penicillin-binding protein 2a (Domain 2)"/>
    <property type="match status" value="1"/>
</dbReference>
<dbReference type="InterPro" id="IPR050515">
    <property type="entry name" value="Beta-lactam/transpept"/>
</dbReference>
<comment type="caution">
    <text evidence="7">The sequence shown here is derived from an EMBL/GenBank/DDBJ whole genome shotgun (WGS) entry which is preliminary data.</text>
</comment>
<dbReference type="PANTHER" id="PTHR30627">
    <property type="entry name" value="PEPTIDOGLYCAN D,D-TRANSPEPTIDASE"/>
    <property type="match status" value="1"/>
</dbReference>
<evidence type="ECO:0000256" key="3">
    <source>
        <dbReference type="ARBA" id="ARBA00023136"/>
    </source>
</evidence>
<dbReference type="Gene3D" id="3.40.710.10">
    <property type="entry name" value="DD-peptidase/beta-lactamase superfamily"/>
    <property type="match status" value="1"/>
</dbReference>
<dbReference type="GO" id="GO:0009252">
    <property type="term" value="P:peptidoglycan biosynthetic process"/>
    <property type="evidence" value="ECO:0007669"/>
    <property type="project" value="UniProtKB-UniPathway"/>
</dbReference>
<dbReference type="GO" id="GO:0008658">
    <property type="term" value="F:penicillin binding"/>
    <property type="evidence" value="ECO:0007669"/>
    <property type="project" value="InterPro"/>
</dbReference>
<reference evidence="7 8" key="1">
    <citation type="submission" date="2019-04" db="EMBL/GenBank/DDBJ databases">
        <title>Bacillus caeni sp. nov., a bacterium isolated from mangrove sediment.</title>
        <authorList>
            <person name="Huang H."/>
            <person name="Mo K."/>
            <person name="Hu Y."/>
        </authorList>
    </citation>
    <scope>NUCLEOTIDE SEQUENCE [LARGE SCALE GENOMIC DNA]</scope>
    <source>
        <strain evidence="7 8">HB172195</strain>
    </source>
</reference>
<name>A0A5R9FEK1_9BACL</name>
<dbReference type="InterPro" id="IPR012338">
    <property type="entry name" value="Beta-lactam/transpept-like"/>
</dbReference>
<dbReference type="GO" id="GO:0071555">
    <property type="term" value="P:cell wall organization"/>
    <property type="evidence" value="ECO:0007669"/>
    <property type="project" value="TreeGrafter"/>
</dbReference>
<dbReference type="SUPFAM" id="SSF56601">
    <property type="entry name" value="beta-lactamase/transpeptidase-like"/>
    <property type="match status" value="1"/>
</dbReference>
<comment type="similarity">
    <text evidence="2">Belongs to the transpeptidase family.</text>
</comment>
<gene>
    <name evidence="7" type="ORF">FCL54_03085</name>
</gene>
<feature type="domain" description="Penicillin-binding protein dimerisation" evidence="6">
    <location>
        <begin position="60"/>
        <end position="218"/>
    </location>
</feature>
<dbReference type="InterPro" id="IPR036138">
    <property type="entry name" value="PBP_dimer_sf"/>
</dbReference>
<accession>A0A5R9FEK1</accession>
<evidence type="ECO:0000313" key="7">
    <source>
        <dbReference type="EMBL" id="TLS39303.1"/>
    </source>
</evidence>
<evidence type="ECO:0000313" key="8">
    <source>
        <dbReference type="Proteomes" id="UP000308230"/>
    </source>
</evidence>
<dbReference type="GO" id="GO:0071972">
    <property type="term" value="F:peptidoglycan L,D-transpeptidase activity"/>
    <property type="evidence" value="ECO:0007669"/>
    <property type="project" value="TreeGrafter"/>
</dbReference>
<dbReference type="Proteomes" id="UP000308230">
    <property type="component" value="Unassembled WGS sequence"/>
</dbReference>
<evidence type="ECO:0000256" key="2">
    <source>
        <dbReference type="ARBA" id="ARBA00007171"/>
    </source>
</evidence>
<evidence type="ECO:0000256" key="4">
    <source>
        <dbReference type="SAM" id="Phobius"/>
    </source>
</evidence>
<comment type="subcellular location">
    <subcellularLocation>
        <location evidence="1">Membrane</location>
    </subcellularLocation>
</comment>
<evidence type="ECO:0000259" key="6">
    <source>
        <dbReference type="Pfam" id="PF03717"/>
    </source>
</evidence>